<proteinExistence type="predicted"/>
<sequence>MWESGCNRSGGVGRRLVSTVDQGGSAEIRSSGTVARGGGIQPVSFVYGSGGDGGHLLCRLTRRRRYWVRPVLSPPLWPAGCCSPKLHHHRSMPVWRSAHRRRRGGGQGDAVLTYVQRARPVHTAASCGSPPTSVAPPPPFFAVRGGSWAFAGAARWQGSRWRGWGSSIAGRGRRCPPRAGQRGI</sequence>
<name>A0A0A9DD04_ARUDO</name>
<evidence type="ECO:0000313" key="1">
    <source>
        <dbReference type="EMBL" id="JAD83535.1"/>
    </source>
</evidence>
<dbReference type="EMBL" id="GBRH01214360">
    <property type="protein sequence ID" value="JAD83535.1"/>
    <property type="molecule type" value="Transcribed_RNA"/>
</dbReference>
<organism evidence="1">
    <name type="scientific">Arundo donax</name>
    <name type="common">Giant reed</name>
    <name type="synonym">Donax arundinaceus</name>
    <dbReference type="NCBI Taxonomy" id="35708"/>
    <lineage>
        <taxon>Eukaryota</taxon>
        <taxon>Viridiplantae</taxon>
        <taxon>Streptophyta</taxon>
        <taxon>Embryophyta</taxon>
        <taxon>Tracheophyta</taxon>
        <taxon>Spermatophyta</taxon>
        <taxon>Magnoliopsida</taxon>
        <taxon>Liliopsida</taxon>
        <taxon>Poales</taxon>
        <taxon>Poaceae</taxon>
        <taxon>PACMAD clade</taxon>
        <taxon>Arundinoideae</taxon>
        <taxon>Arundineae</taxon>
        <taxon>Arundo</taxon>
    </lineage>
</organism>
<reference evidence="1" key="1">
    <citation type="submission" date="2014-09" db="EMBL/GenBank/DDBJ databases">
        <authorList>
            <person name="Magalhaes I.L.F."/>
            <person name="Oliveira U."/>
            <person name="Santos F.R."/>
            <person name="Vidigal T.H.D.A."/>
            <person name="Brescovit A.D."/>
            <person name="Santos A.J."/>
        </authorList>
    </citation>
    <scope>NUCLEOTIDE SEQUENCE</scope>
    <source>
        <tissue evidence="1">Shoot tissue taken approximately 20 cm above the soil surface</tissue>
    </source>
</reference>
<dbReference type="AlphaFoldDB" id="A0A0A9DD04"/>
<protein>
    <submittedName>
        <fullName evidence="1">Uncharacterized protein</fullName>
    </submittedName>
</protein>
<reference evidence="1" key="2">
    <citation type="journal article" date="2015" name="Data Brief">
        <title>Shoot transcriptome of the giant reed, Arundo donax.</title>
        <authorList>
            <person name="Barrero R.A."/>
            <person name="Guerrero F.D."/>
            <person name="Moolhuijzen P."/>
            <person name="Goolsby J.A."/>
            <person name="Tidwell J."/>
            <person name="Bellgard S.E."/>
            <person name="Bellgard M.I."/>
        </authorList>
    </citation>
    <scope>NUCLEOTIDE SEQUENCE</scope>
    <source>
        <tissue evidence="1">Shoot tissue taken approximately 20 cm above the soil surface</tissue>
    </source>
</reference>
<accession>A0A0A9DD04</accession>